<keyword evidence="4" id="KW-0540">Nuclease</keyword>
<dbReference type="InterPro" id="IPR008766">
    <property type="entry name" value="Replication_gene_A-like"/>
</dbReference>
<organism evidence="8">
    <name type="scientific">Pantoea sp. BJ2</name>
    <dbReference type="NCBI Taxonomy" id="3141322"/>
    <lineage>
        <taxon>Bacteria</taxon>
        <taxon>Pseudomonadati</taxon>
        <taxon>Pseudomonadota</taxon>
        <taxon>Gammaproteobacteria</taxon>
        <taxon>Enterobacterales</taxon>
        <taxon>Erwiniaceae</taxon>
        <taxon>Pantoea</taxon>
    </lineage>
</organism>
<evidence type="ECO:0000256" key="5">
    <source>
        <dbReference type="ARBA" id="ARBA00022759"/>
    </source>
</evidence>
<evidence type="ECO:0000259" key="7">
    <source>
        <dbReference type="Pfam" id="PF05840"/>
    </source>
</evidence>
<sequence length="669" mass="76837">MSESLPDLLTGEYHAVNQQRREVFGMSAPADMSLSERRLWNVNPEDHNWRSQYLQNMPDYLAVYFADRYSKILSANNGRRRANAFLRQTIGQNVLPRLQLVRRRYRLDEAAQHELPFIKQLDRLPTLDRQDVRDLAYKVASYLSLSLAEFVDKTSMPQEADEQTITCIAYRYVAELAALTGTQPPYWAEFKACKGELSLRKAQSGLLRMMAPEWWRGRLKQMRDLQREHMAIAVGQVQKSASPYVSRGTLAEWVEQKKRNREFFKRYDLMNKETGDRVAMDEMVNRSTANPAMRRRELMTRMRGFEDIANESGCIGDFYTITAPSRYHSVYSQGGFITKWNGSSPRDTQRYLCRVWARIRAALSREEIHVFGFRVVEPHHDGTPHWHMLLFMLPEHRERVQQIMREHASKEDADELSTPQARKARFHAEPIDPTKGSATGYIAKYISKNIDGFAMDGEKDDETGSNMRDMAKAVCAWASRWRIRQFQQIGGAPVTVWRELRRLGDTRLPNEKMDAVLASASVASCWASYTMAQGGPLVARDDLVIRLCYEITEMGNEYAEDVQRVQGIYSPHYQDSEVFTRLVKWEAVAKLADASAEAGPSGGIAAPWSSVNNCTGPERRRLELELKARGFEGHEEEISLLSRGCSINSGARMRLFYRNGRLQEQKITI</sequence>
<keyword evidence="3" id="KW-0235">DNA replication</keyword>
<evidence type="ECO:0000256" key="6">
    <source>
        <dbReference type="ARBA" id="ARBA00022801"/>
    </source>
</evidence>
<evidence type="ECO:0000256" key="2">
    <source>
        <dbReference type="ARBA" id="ARBA00009260"/>
    </source>
</evidence>
<evidence type="ECO:0000256" key="3">
    <source>
        <dbReference type="ARBA" id="ARBA00022705"/>
    </source>
</evidence>
<evidence type="ECO:0000313" key="8">
    <source>
        <dbReference type="EMBL" id="XBV44214.1"/>
    </source>
</evidence>
<dbReference type="Pfam" id="PF05840">
    <property type="entry name" value="Phage_GPA"/>
    <property type="match status" value="1"/>
</dbReference>
<evidence type="ECO:0000256" key="4">
    <source>
        <dbReference type="ARBA" id="ARBA00022722"/>
    </source>
</evidence>
<name>A0AAU7TU34_9GAMM</name>
<dbReference type="GO" id="GO:0006260">
    <property type="term" value="P:DNA replication"/>
    <property type="evidence" value="ECO:0007669"/>
    <property type="project" value="UniProtKB-KW"/>
</dbReference>
<keyword evidence="5 8" id="KW-0255">Endonuclease</keyword>
<comment type="function">
    <text evidence="1">Possible endonuclease which induces a single-strand cut and initiates DNA replication.</text>
</comment>
<reference evidence="8" key="1">
    <citation type="submission" date="2024-06" db="EMBL/GenBank/DDBJ databases">
        <title>Multiomics insights into the TNT degradation mechanism by Pantoea sp. BJ2 isolated from an ammunition destruction site.</title>
        <authorList>
            <person name="Luo J."/>
        </authorList>
    </citation>
    <scope>NUCLEOTIDE SEQUENCE</scope>
    <source>
        <strain evidence="8">BJ2</strain>
    </source>
</reference>
<dbReference type="AlphaFoldDB" id="A0AAU7TU34"/>
<dbReference type="GO" id="GO:0016787">
    <property type="term" value="F:hydrolase activity"/>
    <property type="evidence" value="ECO:0007669"/>
    <property type="project" value="UniProtKB-KW"/>
</dbReference>
<proteinExistence type="inferred from homology"/>
<keyword evidence="6" id="KW-0378">Hydrolase</keyword>
<accession>A0AAU7TU34</accession>
<dbReference type="RefSeq" id="WP_350261149.1">
    <property type="nucleotide sequence ID" value="NZ_CP158292.1"/>
</dbReference>
<dbReference type="EMBL" id="CP158292">
    <property type="protein sequence ID" value="XBV44214.1"/>
    <property type="molecule type" value="Genomic_DNA"/>
</dbReference>
<gene>
    <name evidence="8" type="ORF">AAF463_16680</name>
</gene>
<comment type="similarity">
    <text evidence="2">Belongs to the phage GPA family.</text>
</comment>
<dbReference type="GO" id="GO:0004519">
    <property type="term" value="F:endonuclease activity"/>
    <property type="evidence" value="ECO:0007669"/>
    <property type="project" value="UniProtKB-KW"/>
</dbReference>
<protein>
    <submittedName>
        <fullName evidence="8">Replication endonuclease</fullName>
    </submittedName>
</protein>
<evidence type="ECO:0000256" key="1">
    <source>
        <dbReference type="ARBA" id="ARBA00003293"/>
    </source>
</evidence>
<feature type="domain" description="Replication gene A protein-like" evidence="7">
    <location>
        <begin position="131"/>
        <end position="452"/>
    </location>
</feature>